<comment type="caution">
    <text evidence="5">The sequence shown here is derived from an EMBL/GenBank/DDBJ whole genome shotgun (WGS) entry which is preliminary data.</text>
</comment>
<feature type="region of interest" description="Disordered" evidence="3">
    <location>
        <begin position="134"/>
        <end position="160"/>
    </location>
</feature>
<dbReference type="Gene3D" id="2.60.40.2020">
    <property type="match status" value="1"/>
</dbReference>
<dbReference type="EMBL" id="BLIR01000001">
    <property type="protein sequence ID" value="GFE36424.1"/>
    <property type="molecule type" value="Genomic_DNA"/>
</dbReference>
<proteinExistence type="predicted"/>
<dbReference type="GeneID" id="96282268"/>
<gene>
    <name evidence="5" type="ORF">Stube_10970</name>
</gene>
<evidence type="ECO:0000256" key="1">
    <source>
        <dbReference type="ARBA" id="ARBA00022690"/>
    </source>
</evidence>
<name>A0A640UM41_9ACTN</name>
<dbReference type="Proteomes" id="UP000431826">
    <property type="component" value="Unassembled WGS sequence"/>
</dbReference>
<evidence type="ECO:0000259" key="4">
    <source>
        <dbReference type="Pfam" id="PF09394"/>
    </source>
</evidence>
<dbReference type="GO" id="GO:0004869">
    <property type="term" value="F:cysteine-type endopeptidase inhibitor activity"/>
    <property type="evidence" value="ECO:0007669"/>
    <property type="project" value="UniProtKB-KW"/>
</dbReference>
<evidence type="ECO:0000256" key="3">
    <source>
        <dbReference type="SAM" id="MobiDB-lite"/>
    </source>
</evidence>
<keyword evidence="1" id="KW-0646">Protease inhibitor</keyword>
<evidence type="ECO:0000313" key="5">
    <source>
        <dbReference type="EMBL" id="GFE36424.1"/>
    </source>
</evidence>
<keyword evidence="2" id="KW-0789">Thiol protease inhibitor</keyword>
<organism evidence="5 6">
    <name type="scientific">Streptomyces tubercidicus</name>
    <dbReference type="NCBI Taxonomy" id="47759"/>
    <lineage>
        <taxon>Bacteria</taxon>
        <taxon>Bacillati</taxon>
        <taxon>Actinomycetota</taxon>
        <taxon>Actinomycetes</taxon>
        <taxon>Kitasatosporales</taxon>
        <taxon>Streptomycetaceae</taxon>
        <taxon>Streptomyces</taxon>
    </lineage>
</organism>
<dbReference type="Pfam" id="PF09394">
    <property type="entry name" value="Inhibitor_I42"/>
    <property type="match status" value="1"/>
</dbReference>
<keyword evidence="6" id="KW-1185">Reference proteome</keyword>
<dbReference type="AlphaFoldDB" id="A0A640UM41"/>
<dbReference type="RefSeq" id="WP_159742726.1">
    <property type="nucleotide sequence ID" value="NZ_BLIR01000001.1"/>
</dbReference>
<dbReference type="OrthoDB" id="4213880at2"/>
<accession>A0A640UM41</accession>
<evidence type="ECO:0000313" key="6">
    <source>
        <dbReference type="Proteomes" id="UP000431826"/>
    </source>
</evidence>
<protein>
    <recommendedName>
        <fullName evidence="4">Proteinase inhibitor I42 chagasin domain-containing protein</fullName>
    </recommendedName>
</protein>
<dbReference type="InterPro" id="IPR018990">
    <property type="entry name" value="Prot_inh_I42_chagasin"/>
</dbReference>
<dbReference type="SUPFAM" id="SSF141066">
    <property type="entry name" value="ICP-like"/>
    <property type="match status" value="1"/>
</dbReference>
<sequence>MPTHLPNAILRRALTTLTTLTALTALTALTTLTGCGLLGPSTYDTDETAIEADSGEKFTLSVPSNSSLGEHWYVAEPKPAARVLRAAGEDRENPGGDAIGAGGGRQLFHFKAVGRGSTTIRLIHCPVGSCIDKGEDSATASPPPSPSPGSTVVPRVDPPTYHSYHVTVK</sequence>
<reference evidence="5 6" key="1">
    <citation type="submission" date="2019-12" db="EMBL/GenBank/DDBJ databases">
        <title>Whole genome shotgun sequence of Streptomyces tubercidicus NBRC 13090.</title>
        <authorList>
            <person name="Ichikawa N."/>
            <person name="Kimura A."/>
            <person name="Kitahashi Y."/>
            <person name="Komaki H."/>
            <person name="Tamura T."/>
        </authorList>
    </citation>
    <scope>NUCLEOTIDE SEQUENCE [LARGE SCALE GENOMIC DNA]</scope>
    <source>
        <strain evidence="5 6">NBRC 13090</strain>
    </source>
</reference>
<feature type="domain" description="Proteinase inhibitor I42 chagasin" evidence="4">
    <location>
        <begin position="53"/>
        <end position="123"/>
    </location>
</feature>
<evidence type="ECO:0000256" key="2">
    <source>
        <dbReference type="ARBA" id="ARBA00022704"/>
    </source>
</evidence>
<dbReference type="InterPro" id="IPR036331">
    <property type="entry name" value="Chagasin-like_sf"/>
</dbReference>